<dbReference type="Gene3D" id="3.30.300.20">
    <property type="match status" value="1"/>
</dbReference>
<evidence type="ECO:0000313" key="2">
    <source>
        <dbReference type="Proteomes" id="UP000587760"/>
    </source>
</evidence>
<dbReference type="RefSeq" id="WP_184747630.1">
    <property type="nucleotide sequence ID" value="NZ_JACHGJ010000006.1"/>
</dbReference>
<proteinExistence type="predicted"/>
<dbReference type="InterPro" id="IPR036102">
    <property type="entry name" value="OsmC/Ohrsf"/>
</dbReference>
<keyword evidence="2" id="KW-1185">Reference proteome</keyword>
<dbReference type="InterPro" id="IPR003718">
    <property type="entry name" value="OsmC/Ohr_fam"/>
</dbReference>
<dbReference type="SUPFAM" id="SSF82784">
    <property type="entry name" value="OsmC-like"/>
    <property type="match status" value="1"/>
</dbReference>
<dbReference type="PANTHER" id="PTHR34352">
    <property type="entry name" value="PROTEIN YHFA"/>
    <property type="match status" value="1"/>
</dbReference>
<dbReference type="AlphaFoldDB" id="A0A841REF4"/>
<protein>
    <submittedName>
        <fullName evidence="1">Putative redox protein</fullName>
    </submittedName>
</protein>
<sequence length="133" mass="15111">MDNKITIEFSDGFQGLSVNSNGKTLKVGKDEWRPYEMLHTALASCMYSTFLDVINKKKLDYDKVALTVDSRKKDEIPSSIESIDIEFKVFGAEKDDEKTVKKFLKSQDLAAKYCSMHNTLKNIVNITSKVEFA</sequence>
<dbReference type="Pfam" id="PF02566">
    <property type="entry name" value="OsmC"/>
    <property type="match status" value="1"/>
</dbReference>
<dbReference type="InterPro" id="IPR015946">
    <property type="entry name" value="KH_dom-like_a/b"/>
</dbReference>
<dbReference type="PANTHER" id="PTHR34352:SF1">
    <property type="entry name" value="PROTEIN YHFA"/>
    <property type="match status" value="1"/>
</dbReference>
<dbReference type="Proteomes" id="UP000587760">
    <property type="component" value="Unassembled WGS sequence"/>
</dbReference>
<organism evidence="1 2">
    <name type="scientific">Spirochaeta isovalerica</name>
    <dbReference type="NCBI Taxonomy" id="150"/>
    <lineage>
        <taxon>Bacteria</taxon>
        <taxon>Pseudomonadati</taxon>
        <taxon>Spirochaetota</taxon>
        <taxon>Spirochaetia</taxon>
        <taxon>Spirochaetales</taxon>
        <taxon>Spirochaetaceae</taxon>
        <taxon>Spirochaeta</taxon>
    </lineage>
</organism>
<evidence type="ECO:0000313" key="1">
    <source>
        <dbReference type="EMBL" id="MBB6481380.1"/>
    </source>
</evidence>
<gene>
    <name evidence="1" type="ORF">HNR50_003060</name>
</gene>
<reference evidence="1 2" key="1">
    <citation type="submission" date="2020-08" db="EMBL/GenBank/DDBJ databases">
        <title>Genomic Encyclopedia of Type Strains, Phase IV (KMG-IV): sequencing the most valuable type-strain genomes for metagenomic binning, comparative biology and taxonomic classification.</title>
        <authorList>
            <person name="Goeker M."/>
        </authorList>
    </citation>
    <scope>NUCLEOTIDE SEQUENCE [LARGE SCALE GENOMIC DNA]</scope>
    <source>
        <strain evidence="1 2">DSM 2461</strain>
    </source>
</reference>
<comment type="caution">
    <text evidence="1">The sequence shown here is derived from an EMBL/GenBank/DDBJ whole genome shotgun (WGS) entry which is preliminary data.</text>
</comment>
<accession>A0A841REF4</accession>
<name>A0A841REF4_9SPIO</name>
<dbReference type="EMBL" id="JACHGJ010000006">
    <property type="protein sequence ID" value="MBB6481380.1"/>
    <property type="molecule type" value="Genomic_DNA"/>
</dbReference>